<feature type="transmembrane region" description="Helical" evidence="1">
    <location>
        <begin position="128"/>
        <end position="148"/>
    </location>
</feature>
<name>A0AA39HGB5_9BILA</name>
<dbReference type="AlphaFoldDB" id="A0AA39HGB5"/>
<gene>
    <name evidence="3" type="ORF">QR680_017591</name>
</gene>
<keyword evidence="2" id="KW-0732">Signal</keyword>
<evidence type="ECO:0000313" key="4">
    <source>
        <dbReference type="Proteomes" id="UP001175271"/>
    </source>
</evidence>
<feature type="signal peptide" evidence="2">
    <location>
        <begin position="1"/>
        <end position="25"/>
    </location>
</feature>
<feature type="transmembrane region" description="Helical" evidence="1">
    <location>
        <begin position="160"/>
        <end position="180"/>
    </location>
</feature>
<feature type="transmembrane region" description="Helical" evidence="1">
    <location>
        <begin position="200"/>
        <end position="224"/>
    </location>
</feature>
<keyword evidence="1" id="KW-1133">Transmembrane helix</keyword>
<evidence type="ECO:0000256" key="2">
    <source>
        <dbReference type="SAM" id="SignalP"/>
    </source>
</evidence>
<comment type="caution">
    <text evidence="3">The sequence shown here is derived from an EMBL/GenBank/DDBJ whole genome shotgun (WGS) entry which is preliminary data.</text>
</comment>
<sequence length="352" mass="40029">MVFSVRDLPFLRFLCFLEAMNAAESSPEEVVVPGFYSSDPPMLLLTSLTNFLLSVVVILVSLRLDRKDLCRVYTLWLFSAYAPQSLLQVVISYLQLKDVVDSSGNFYYSRPNVLLIVGKVFDGISSQIYRILAFLMVLLTFMSYRHPLIYQKYFGPERRFLLFFVGFLFVVAVGVVGNVFSFYDIEEGTLVHILSAVCFYTVQLCILLPSTLMILFYFLAIYTIRSYSRQKRKKGHSGAIQRRQMVSVLAYCTLPNIVSLPVIFNNVCFIYVSTYGDIPPTHKIFRVISFVNSIVYFCNIVRLPLIVLSTFVAFTPYRRIVYSTEQKGAQQVVSVAGSRASVVSNVPMPKIS</sequence>
<dbReference type="EMBL" id="JAUCMV010000004">
    <property type="protein sequence ID" value="KAK0404711.1"/>
    <property type="molecule type" value="Genomic_DNA"/>
</dbReference>
<evidence type="ECO:0000313" key="3">
    <source>
        <dbReference type="EMBL" id="KAK0404711.1"/>
    </source>
</evidence>
<keyword evidence="1" id="KW-0812">Transmembrane</keyword>
<organism evidence="3 4">
    <name type="scientific">Steinernema hermaphroditum</name>
    <dbReference type="NCBI Taxonomy" id="289476"/>
    <lineage>
        <taxon>Eukaryota</taxon>
        <taxon>Metazoa</taxon>
        <taxon>Ecdysozoa</taxon>
        <taxon>Nematoda</taxon>
        <taxon>Chromadorea</taxon>
        <taxon>Rhabditida</taxon>
        <taxon>Tylenchina</taxon>
        <taxon>Panagrolaimomorpha</taxon>
        <taxon>Strongyloidoidea</taxon>
        <taxon>Steinernematidae</taxon>
        <taxon>Steinernema</taxon>
    </lineage>
</organism>
<feature type="transmembrane region" description="Helical" evidence="1">
    <location>
        <begin position="41"/>
        <end position="62"/>
    </location>
</feature>
<evidence type="ECO:0000256" key="1">
    <source>
        <dbReference type="SAM" id="Phobius"/>
    </source>
</evidence>
<reference evidence="3" key="1">
    <citation type="submission" date="2023-06" db="EMBL/GenBank/DDBJ databases">
        <title>Genomic analysis of the entomopathogenic nematode Steinernema hermaphroditum.</title>
        <authorList>
            <person name="Schwarz E.M."/>
            <person name="Heppert J.K."/>
            <person name="Baniya A."/>
            <person name="Schwartz H.T."/>
            <person name="Tan C.-H."/>
            <person name="Antoshechkin I."/>
            <person name="Sternberg P.W."/>
            <person name="Goodrich-Blair H."/>
            <person name="Dillman A.R."/>
        </authorList>
    </citation>
    <scope>NUCLEOTIDE SEQUENCE</scope>
    <source>
        <strain evidence="3">PS9179</strain>
        <tissue evidence="3">Whole animal</tissue>
    </source>
</reference>
<dbReference type="Proteomes" id="UP001175271">
    <property type="component" value="Unassembled WGS sequence"/>
</dbReference>
<feature type="transmembrane region" description="Helical" evidence="1">
    <location>
        <begin position="245"/>
        <end position="274"/>
    </location>
</feature>
<feature type="transmembrane region" description="Helical" evidence="1">
    <location>
        <begin position="294"/>
        <end position="317"/>
    </location>
</feature>
<keyword evidence="4" id="KW-1185">Reference proteome</keyword>
<keyword evidence="1" id="KW-0472">Membrane</keyword>
<feature type="chain" id="PRO_5041318894" description="G-protein coupled receptors family 1 profile domain-containing protein" evidence="2">
    <location>
        <begin position="26"/>
        <end position="352"/>
    </location>
</feature>
<proteinExistence type="predicted"/>
<protein>
    <recommendedName>
        <fullName evidence="5">G-protein coupled receptors family 1 profile domain-containing protein</fullName>
    </recommendedName>
</protein>
<evidence type="ECO:0008006" key="5">
    <source>
        <dbReference type="Google" id="ProtNLM"/>
    </source>
</evidence>
<accession>A0AA39HGB5</accession>
<feature type="transmembrane region" description="Helical" evidence="1">
    <location>
        <begin position="74"/>
        <end position="96"/>
    </location>
</feature>